<evidence type="ECO:0000259" key="6">
    <source>
        <dbReference type="Pfam" id="PF04263"/>
    </source>
</evidence>
<dbReference type="NCBIfam" id="TIGR01378">
    <property type="entry name" value="thi_PPkinase"/>
    <property type="match status" value="1"/>
</dbReference>
<dbReference type="Proteomes" id="UP000198417">
    <property type="component" value="Unassembled WGS sequence"/>
</dbReference>
<dbReference type="GO" id="GO:0005524">
    <property type="term" value="F:ATP binding"/>
    <property type="evidence" value="ECO:0007669"/>
    <property type="project" value="UniProtKB-KW"/>
</dbReference>
<dbReference type="SUPFAM" id="SSF63999">
    <property type="entry name" value="Thiamin pyrophosphokinase, catalytic domain"/>
    <property type="match status" value="1"/>
</dbReference>
<dbReference type="InterPro" id="IPR036759">
    <property type="entry name" value="TPK_catalytic_sf"/>
</dbReference>
<evidence type="ECO:0000256" key="4">
    <source>
        <dbReference type="ARBA" id="ARBA00022840"/>
    </source>
</evidence>
<evidence type="ECO:0000313" key="8">
    <source>
        <dbReference type="Proteomes" id="UP000198417"/>
    </source>
</evidence>
<evidence type="ECO:0000256" key="5">
    <source>
        <dbReference type="NCBIfam" id="TIGR01378"/>
    </source>
</evidence>
<keyword evidence="3 7" id="KW-0418">Kinase</keyword>
<keyword evidence="2" id="KW-0547">Nucleotide-binding</keyword>
<gene>
    <name evidence="7" type="ORF">SAMN06265370_101189</name>
</gene>
<dbReference type="InterPro" id="IPR053149">
    <property type="entry name" value="TPK"/>
</dbReference>
<dbReference type="GO" id="GO:0016301">
    <property type="term" value="F:kinase activity"/>
    <property type="evidence" value="ECO:0007669"/>
    <property type="project" value="UniProtKB-KW"/>
</dbReference>
<evidence type="ECO:0000256" key="3">
    <source>
        <dbReference type="ARBA" id="ARBA00022777"/>
    </source>
</evidence>
<dbReference type="InterPro" id="IPR036371">
    <property type="entry name" value="TPK_B1-bd_sf"/>
</dbReference>
<organism evidence="7 8">
    <name type="scientific">Puniceibacterium sediminis</name>
    <dbReference type="NCBI Taxonomy" id="1608407"/>
    <lineage>
        <taxon>Bacteria</taxon>
        <taxon>Pseudomonadati</taxon>
        <taxon>Pseudomonadota</taxon>
        <taxon>Alphaproteobacteria</taxon>
        <taxon>Rhodobacterales</taxon>
        <taxon>Paracoccaceae</taxon>
        <taxon>Puniceibacterium</taxon>
    </lineage>
</organism>
<sequence>MKKPIIQTSATVFLIGGAVARQETVIRLAGMVNLIVAADGGADVLRAVGIAPDSVIGDMDSASAETIAALPPGVLYRLDEQDSTDFDKCLRHVTAPLVLGYGFLGSRVDHQLAAMTVLTRYPEKRCILVGEDDVLLLCPPDLRLDLPLGSRISLYPLGPVRGDSEGLQWPISGIAFQPDGRVGTSNVVSGPVRLRFDSAKMLVILPVTALDHLMEALSATPASWPAL</sequence>
<dbReference type="OrthoDB" id="7057856at2"/>
<keyword evidence="8" id="KW-1185">Reference proteome</keyword>
<dbReference type="InterPro" id="IPR006282">
    <property type="entry name" value="Thi_PPkinase"/>
</dbReference>
<name>A0A238UXS3_9RHOB</name>
<dbReference type="GO" id="GO:0004788">
    <property type="term" value="F:thiamine diphosphokinase activity"/>
    <property type="evidence" value="ECO:0007669"/>
    <property type="project" value="UniProtKB-UniRule"/>
</dbReference>
<dbReference type="PANTHER" id="PTHR41299">
    <property type="entry name" value="THIAMINE PYROPHOSPHOKINASE"/>
    <property type="match status" value="1"/>
</dbReference>
<proteinExistence type="predicted"/>
<evidence type="ECO:0000256" key="1">
    <source>
        <dbReference type="ARBA" id="ARBA00022679"/>
    </source>
</evidence>
<dbReference type="InterPro" id="IPR007371">
    <property type="entry name" value="TPK_catalytic"/>
</dbReference>
<dbReference type="Gene3D" id="3.40.50.10240">
    <property type="entry name" value="Thiamin pyrophosphokinase, catalytic domain"/>
    <property type="match status" value="1"/>
</dbReference>
<dbReference type="RefSeq" id="WP_089268638.1">
    <property type="nucleotide sequence ID" value="NZ_FZNN01000001.1"/>
</dbReference>
<dbReference type="AlphaFoldDB" id="A0A238UXS3"/>
<evidence type="ECO:0000256" key="2">
    <source>
        <dbReference type="ARBA" id="ARBA00022741"/>
    </source>
</evidence>
<keyword evidence="4" id="KW-0067">ATP-binding</keyword>
<dbReference type="Pfam" id="PF04263">
    <property type="entry name" value="TPK_catalytic"/>
    <property type="match status" value="1"/>
</dbReference>
<dbReference type="GO" id="GO:0009229">
    <property type="term" value="P:thiamine diphosphate biosynthetic process"/>
    <property type="evidence" value="ECO:0007669"/>
    <property type="project" value="InterPro"/>
</dbReference>
<dbReference type="EMBL" id="FZNN01000001">
    <property type="protein sequence ID" value="SNR26089.1"/>
    <property type="molecule type" value="Genomic_DNA"/>
</dbReference>
<protein>
    <recommendedName>
        <fullName evidence="5">Thiamine diphosphokinase</fullName>
        <ecNumber evidence="5">2.7.6.2</ecNumber>
    </recommendedName>
</protein>
<feature type="domain" description="Thiamin pyrophosphokinase catalytic" evidence="6">
    <location>
        <begin position="32"/>
        <end position="125"/>
    </location>
</feature>
<dbReference type="CDD" id="cd07995">
    <property type="entry name" value="TPK"/>
    <property type="match status" value="1"/>
</dbReference>
<keyword evidence="1" id="KW-0808">Transferase</keyword>
<dbReference type="SUPFAM" id="SSF63862">
    <property type="entry name" value="Thiamin pyrophosphokinase, substrate-binding domain"/>
    <property type="match status" value="1"/>
</dbReference>
<dbReference type="PANTHER" id="PTHR41299:SF1">
    <property type="entry name" value="THIAMINE PYROPHOSPHOKINASE"/>
    <property type="match status" value="1"/>
</dbReference>
<reference evidence="7 8" key="1">
    <citation type="submission" date="2017-06" db="EMBL/GenBank/DDBJ databases">
        <authorList>
            <person name="Kim H.J."/>
            <person name="Triplett B.A."/>
        </authorList>
    </citation>
    <scope>NUCLEOTIDE SEQUENCE [LARGE SCALE GENOMIC DNA]</scope>
    <source>
        <strain evidence="7 8">DSM 29052</strain>
    </source>
</reference>
<evidence type="ECO:0000313" key="7">
    <source>
        <dbReference type="EMBL" id="SNR26089.1"/>
    </source>
</evidence>
<dbReference type="EC" id="2.7.6.2" evidence="5"/>
<accession>A0A238UXS3</accession>
<dbReference type="GO" id="GO:0006772">
    <property type="term" value="P:thiamine metabolic process"/>
    <property type="evidence" value="ECO:0007669"/>
    <property type="project" value="UniProtKB-UniRule"/>
</dbReference>